<protein>
    <submittedName>
        <fullName evidence="1">Uncharacterized protein</fullName>
    </submittedName>
</protein>
<dbReference type="Gene3D" id="2.60.120.430">
    <property type="entry name" value="Galactose-binding lectin"/>
    <property type="match status" value="1"/>
</dbReference>
<dbReference type="OrthoDB" id="9787779at2"/>
<sequence>MNNDVRELIDQLEPLKREGLSALQAARTVQSRLARDGASGVPHETIVRNGAAMGQAVAVVFEPLTPAQLAIILHDLYPDLSAVEVGRIILAVEGFKDTPPATLLGALTGAGFDENTATDAVNILYPIAVTIHADQYWQNTGLIVTGRQLTQITAAGSWTANPATGMVGPNGNRGLPAKSGYVMPHEPEGALVGRIGDHAPFLVGERTQVSPGQAGALQLCINDDWDGRYGAGLKDNIGTLRVEVVTLAS</sequence>
<evidence type="ECO:0000313" key="2">
    <source>
        <dbReference type="Proteomes" id="UP000031838"/>
    </source>
</evidence>
<dbReference type="Proteomes" id="UP000031838">
    <property type="component" value="Chromosome 1"/>
</dbReference>
<dbReference type="KEGG" id="bgp:BGL_1c15920"/>
<dbReference type="AlphaFoldDB" id="A0A0B6S1J7"/>
<proteinExistence type="predicted"/>
<gene>
    <name evidence="1" type="ORF">BGL_1c15920</name>
</gene>
<dbReference type="HOGENOM" id="CLU_1141824_0_0_4"/>
<organism evidence="1 2">
    <name type="scientific">Burkholderia plantarii</name>
    <dbReference type="NCBI Taxonomy" id="41899"/>
    <lineage>
        <taxon>Bacteria</taxon>
        <taxon>Pseudomonadati</taxon>
        <taxon>Pseudomonadota</taxon>
        <taxon>Betaproteobacteria</taxon>
        <taxon>Burkholderiales</taxon>
        <taxon>Burkholderiaceae</taxon>
        <taxon>Burkholderia</taxon>
    </lineage>
</organism>
<reference evidence="2" key="1">
    <citation type="submission" date="2011-03" db="EMBL/GenBank/DDBJ databases">
        <authorList>
            <person name="Voget S."/>
            <person name="Streit W.R."/>
            <person name="Jaeger K.E."/>
            <person name="Daniel R."/>
        </authorList>
    </citation>
    <scope>NUCLEOTIDE SEQUENCE [LARGE SCALE GENOMIC DNA]</scope>
    <source>
        <strain evidence="2">PG1</strain>
    </source>
</reference>
<dbReference type="EMBL" id="CP002580">
    <property type="protein sequence ID" value="AJK46106.1"/>
    <property type="molecule type" value="Genomic_DNA"/>
</dbReference>
<dbReference type="RefSeq" id="WP_042624704.1">
    <property type="nucleotide sequence ID" value="NZ_CP002580.1"/>
</dbReference>
<keyword evidence="2" id="KW-1185">Reference proteome</keyword>
<name>A0A0B6S1J7_BURPL</name>
<accession>A0A0B6S1J7</accession>
<evidence type="ECO:0000313" key="1">
    <source>
        <dbReference type="EMBL" id="AJK46106.1"/>
    </source>
</evidence>
<reference evidence="1 2" key="2">
    <citation type="journal article" date="2016" name="Appl. Microbiol. Biotechnol.">
        <title>Mutations improving production and secretion of extracellular lipase by Burkholderia glumae PG1.</title>
        <authorList>
            <person name="Knapp A."/>
            <person name="Voget S."/>
            <person name="Gao R."/>
            <person name="Zaburannyi N."/>
            <person name="Krysciak D."/>
            <person name="Breuer M."/>
            <person name="Hauer B."/>
            <person name="Streit W.R."/>
            <person name="Muller R."/>
            <person name="Daniel R."/>
            <person name="Jaeger K.E."/>
        </authorList>
    </citation>
    <scope>NUCLEOTIDE SEQUENCE [LARGE SCALE GENOMIC DNA]</scope>
    <source>
        <strain evidence="1 2">PG1</strain>
    </source>
</reference>